<organism evidence="15 16">
    <name type="scientific">Bathycoccus prasinos</name>
    <dbReference type="NCBI Taxonomy" id="41875"/>
    <lineage>
        <taxon>Eukaryota</taxon>
        <taxon>Viridiplantae</taxon>
        <taxon>Chlorophyta</taxon>
        <taxon>Mamiellophyceae</taxon>
        <taxon>Mamiellales</taxon>
        <taxon>Bathycoccaceae</taxon>
        <taxon>Bathycoccus</taxon>
    </lineage>
</organism>
<feature type="compositionally biased region" description="Polar residues" evidence="12">
    <location>
        <begin position="71"/>
        <end position="80"/>
    </location>
</feature>
<evidence type="ECO:0000256" key="6">
    <source>
        <dbReference type="ARBA" id="ARBA00023002"/>
    </source>
</evidence>
<evidence type="ECO:0000256" key="3">
    <source>
        <dbReference type="ARBA" id="ARBA00022563"/>
    </source>
</evidence>
<sequence>MAVGLTAPRSGRSIIGFDTKMITVRGRSSSVVLQHHRRRGMMMTMALARGNSSSSNQQHHHELSPPRNKNECVQLSSNKKATPPPALNSSNALTTFEQVLYGGVAFTAASVLKREFSPGCELIDGKQIAQEIRQEIKEKVERMKTIANGNTPGLAVVLVGERKDSQSYVRSKKKMCAEVGIRSEGTDLPEDATEEEVLKVVRAYNADPNIHGILVQLPMPKHINEERVLKEVSYEKDVDGFHPLNIGALSQRGREEPRFVPCTPRGCIELLKRSNVEMKGKKAVVVGRSNVVGTPAALLLQRNDATVTVVHSRTKNPEEAIREADIVIAACGVTEYVQGSWLKPGAAVIDVGINAKDDATKKLGYRLVGDCDFESCKKVAGKMTPVPGGVGPMTIAILLQNTLEGAARSYGVSEQLGLKN</sequence>
<evidence type="ECO:0000256" key="9">
    <source>
        <dbReference type="ARBA" id="ARBA00052194"/>
    </source>
</evidence>
<evidence type="ECO:0000259" key="14">
    <source>
        <dbReference type="Pfam" id="PF02882"/>
    </source>
</evidence>
<dbReference type="PRINTS" id="PR00085">
    <property type="entry name" value="THFDHDRGNASE"/>
</dbReference>
<evidence type="ECO:0000256" key="11">
    <source>
        <dbReference type="ARBA" id="ARBA00061364"/>
    </source>
</evidence>
<dbReference type="InterPro" id="IPR020867">
    <property type="entry name" value="THF_DH/CycHdrlase_CS"/>
</dbReference>
<comment type="catalytic activity">
    <reaction evidence="8">
        <text>(6R)-5,10-methenyltetrahydrofolate + H2O = (6R)-10-formyltetrahydrofolate + H(+)</text>
        <dbReference type="Rhea" id="RHEA:23700"/>
        <dbReference type="ChEBI" id="CHEBI:15377"/>
        <dbReference type="ChEBI" id="CHEBI:15378"/>
        <dbReference type="ChEBI" id="CHEBI:57455"/>
        <dbReference type="ChEBI" id="CHEBI:195366"/>
        <dbReference type="EC" id="3.5.4.9"/>
    </reaction>
</comment>
<dbReference type="GO" id="GO:0035999">
    <property type="term" value="P:tetrahydrofolate interconversion"/>
    <property type="evidence" value="ECO:0007669"/>
    <property type="project" value="TreeGrafter"/>
</dbReference>
<dbReference type="GO" id="GO:0004477">
    <property type="term" value="F:methenyltetrahydrofolate cyclohydrolase activity"/>
    <property type="evidence" value="ECO:0007669"/>
    <property type="project" value="UniProtKB-EC"/>
</dbReference>
<evidence type="ECO:0000256" key="1">
    <source>
        <dbReference type="ARBA" id="ARBA00004777"/>
    </source>
</evidence>
<dbReference type="GO" id="GO:0004488">
    <property type="term" value="F:methylenetetrahydrofolate dehydrogenase (NADP+) activity"/>
    <property type="evidence" value="ECO:0007669"/>
    <property type="project" value="UniProtKB-EC"/>
</dbReference>
<keyword evidence="5" id="KW-0521">NADP</keyword>
<dbReference type="AlphaFoldDB" id="K8ERM6"/>
<dbReference type="EMBL" id="FO082277">
    <property type="protein sequence ID" value="CCO15065.1"/>
    <property type="molecule type" value="Genomic_DNA"/>
</dbReference>
<evidence type="ECO:0000256" key="2">
    <source>
        <dbReference type="ARBA" id="ARBA00011738"/>
    </source>
</evidence>
<feature type="domain" description="Tetrahydrofolate dehydrogenase/cyclohydrolase catalytic" evidence="13">
    <location>
        <begin position="123"/>
        <end position="239"/>
    </location>
</feature>
<dbReference type="FunFam" id="3.40.50.10860:FF:000001">
    <property type="entry name" value="Bifunctional protein FolD"/>
    <property type="match status" value="1"/>
</dbReference>
<evidence type="ECO:0000256" key="8">
    <source>
        <dbReference type="ARBA" id="ARBA00036357"/>
    </source>
</evidence>
<dbReference type="SUPFAM" id="SSF51735">
    <property type="entry name" value="NAD(P)-binding Rossmann-fold domains"/>
    <property type="match status" value="1"/>
</dbReference>
<comment type="similarity">
    <text evidence="11">Belongs to the tetrahydrofolate dehydrogenase/cyclohydrolase family.</text>
</comment>
<evidence type="ECO:0000256" key="5">
    <source>
        <dbReference type="ARBA" id="ARBA00022857"/>
    </source>
</evidence>
<evidence type="ECO:0000256" key="10">
    <source>
        <dbReference type="ARBA" id="ARBA00058319"/>
    </source>
</evidence>
<dbReference type="RefSeq" id="XP_007514825.1">
    <property type="nucleotide sequence ID" value="XM_007514763.1"/>
</dbReference>
<evidence type="ECO:0000256" key="4">
    <source>
        <dbReference type="ARBA" id="ARBA00022801"/>
    </source>
</evidence>
<dbReference type="PANTHER" id="PTHR48099:SF5">
    <property type="entry name" value="C-1-TETRAHYDROFOLATE SYNTHASE, CYTOPLASMIC"/>
    <property type="match status" value="1"/>
</dbReference>
<dbReference type="Gene3D" id="3.40.50.720">
    <property type="entry name" value="NAD(P)-binding Rossmann-like Domain"/>
    <property type="match status" value="1"/>
</dbReference>
<name>K8ERM6_9CHLO</name>
<comment type="pathway">
    <text evidence="1">One-carbon metabolism; tetrahydrofolate interconversion.</text>
</comment>
<comment type="function">
    <text evidence="10">Catalyzes the oxidation of 5,10-methylenetetrahydrofolate to 5,10-methenyltetrahydrofolate and then the hydrolysis of 5,10-methenyltetrahydrofolate to 10-formyltetrahydrofolate.</text>
</comment>
<evidence type="ECO:0000256" key="7">
    <source>
        <dbReference type="ARBA" id="ARBA00023268"/>
    </source>
</evidence>
<keyword evidence="3" id="KW-0554">One-carbon metabolism</keyword>
<gene>
    <name evidence="15" type="ORF">Bathy02g04180</name>
</gene>
<dbReference type="Gene3D" id="3.40.50.10860">
    <property type="entry name" value="Leucine Dehydrogenase, chain A, domain 1"/>
    <property type="match status" value="1"/>
</dbReference>
<dbReference type="KEGG" id="bpg:Bathy02g04180"/>
<dbReference type="InterPro" id="IPR000672">
    <property type="entry name" value="THF_DH/CycHdrlase"/>
</dbReference>
<dbReference type="PROSITE" id="PS00767">
    <property type="entry name" value="THF_DHG_CYH_2"/>
    <property type="match status" value="1"/>
</dbReference>
<dbReference type="InterPro" id="IPR020631">
    <property type="entry name" value="THF_DH/CycHdrlase_NAD-bd_dom"/>
</dbReference>
<dbReference type="SUPFAM" id="SSF53223">
    <property type="entry name" value="Aminoacid dehydrogenase-like, N-terminal domain"/>
    <property type="match status" value="1"/>
</dbReference>
<dbReference type="OrthoDB" id="5126881at2759"/>
<dbReference type="eggNOG" id="KOG0089">
    <property type="taxonomic scope" value="Eukaryota"/>
</dbReference>
<proteinExistence type="inferred from homology"/>
<dbReference type="PANTHER" id="PTHR48099">
    <property type="entry name" value="C-1-TETRAHYDROFOLATE SYNTHASE, CYTOPLASMIC-RELATED"/>
    <property type="match status" value="1"/>
</dbReference>
<dbReference type="GO" id="GO:0005829">
    <property type="term" value="C:cytosol"/>
    <property type="evidence" value="ECO:0007669"/>
    <property type="project" value="TreeGrafter"/>
</dbReference>
<dbReference type="Pfam" id="PF00763">
    <property type="entry name" value="THF_DHG_CYH"/>
    <property type="match status" value="1"/>
</dbReference>
<keyword evidence="6" id="KW-0560">Oxidoreductase</keyword>
<dbReference type="Pfam" id="PF02882">
    <property type="entry name" value="THF_DHG_CYH_C"/>
    <property type="match status" value="1"/>
</dbReference>
<evidence type="ECO:0000256" key="12">
    <source>
        <dbReference type="SAM" id="MobiDB-lite"/>
    </source>
</evidence>
<feature type="domain" description="Tetrahydrofolate dehydrogenase/cyclohydrolase NAD(P)-binding" evidence="14">
    <location>
        <begin position="261"/>
        <end position="408"/>
    </location>
</feature>
<dbReference type="InterPro" id="IPR046346">
    <property type="entry name" value="Aminoacid_DH-like_N_sf"/>
</dbReference>
<protein>
    <submittedName>
        <fullName evidence="15">Uncharacterized protein</fullName>
    </submittedName>
</protein>
<evidence type="ECO:0000313" key="16">
    <source>
        <dbReference type="Proteomes" id="UP000198341"/>
    </source>
</evidence>
<keyword evidence="16" id="KW-1185">Reference proteome</keyword>
<reference evidence="15 16" key="1">
    <citation type="submission" date="2011-10" db="EMBL/GenBank/DDBJ databases">
        <authorList>
            <person name="Genoscope - CEA"/>
        </authorList>
    </citation>
    <scope>NUCLEOTIDE SEQUENCE [LARGE SCALE GENOMIC DNA]</scope>
    <source>
        <strain evidence="15 16">RCC 1105</strain>
    </source>
</reference>
<comment type="subunit">
    <text evidence="2">Homodimer.</text>
</comment>
<feature type="compositionally biased region" description="Basic and acidic residues" evidence="12">
    <location>
        <begin position="59"/>
        <end position="70"/>
    </location>
</feature>
<dbReference type="Proteomes" id="UP000198341">
    <property type="component" value="Chromosome 2"/>
</dbReference>
<evidence type="ECO:0000313" key="15">
    <source>
        <dbReference type="EMBL" id="CCO15065.1"/>
    </source>
</evidence>
<dbReference type="CDD" id="cd01080">
    <property type="entry name" value="NAD_bind_m-THF_DH_Cyclohyd"/>
    <property type="match status" value="1"/>
</dbReference>
<feature type="region of interest" description="Disordered" evidence="12">
    <location>
        <begin position="49"/>
        <end position="89"/>
    </location>
</feature>
<keyword evidence="7" id="KW-0511">Multifunctional enzyme</keyword>
<dbReference type="GeneID" id="19017531"/>
<dbReference type="FunFam" id="3.40.50.720:FF:000006">
    <property type="entry name" value="Bifunctional protein FolD"/>
    <property type="match status" value="1"/>
</dbReference>
<dbReference type="STRING" id="41875.K8ERM6"/>
<dbReference type="HAMAP" id="MF_01576">
    <property type="entry name" value="THF_DHG_CYH"/>
    <property type="match status" value="1"/>
</dbReference>
<accession>K8ERM6</accession>
<evidence type="ECO:0000259" key="13">
    <source>
        <dbReference type="Pfam" id="PF00763"/>
    </source>
</evidence>
<keyword evidence="4" id="KW-0378">Hydrolase</keyword>
<dbReference type="InterPro" id="IPR020630">
    <property type="entry name" value="THF_DH/CycHdrlase_cat_dom"/>
</dbReference>
<comment type="catalytic activity">
    <reaction evidence="9">
        <text>(6R)-5,10-methylene-5,6,7,8-tetrahydrofolate + NADP(+) = (6R)-5,10-methenyltetrahydrofolate + NADPH</text>
        <dbReference type="Rhea" id="RHEA:22812"/>
        <dbReference type="ChEBI" id="CHEBI:15636"/>
        <dbReference type="ChEBI" id="CHEBI:57455"/>
        <dbReference type="ChEBI" id="CHEBI:57783"/>
        <dbReference type="ChEBI" id="CHEBI:58349"/>
        <dbReference type="EC" id="1.5.1.5"/>
    </reaction>
</comment>
<dbReference type="InterPro" id="IPR036291">
    <property type="entry name" value="NAD(P)-bd_dom_sf"/>
</dbReference>